<sequence>MDKHEDMRLLPWVSDMGKPCYLVGDPEGVVAAFADRVEERQLAAAHQALSEAHSVLGEPAAGALALRLALARVLPALAHVLRIAESRG</sequence>
<keyword evidence="2" id="KW-1185">Reference proteome</keyword>
<organism evidence="1 2">
    <name type="scientific">Streptomyces smyrnaeus</name>
    <dbReference type="NCBI Taxonomy" id="1387713"/>
    <lineage>
        <taxon>Bacteria</taxon>
        <taxon>Bacillati</taxon>
        <taxon>Actinomycetota</taxon>
        <taxon>Actinomycetes</taxon>
        <taxon>Kitasatosporales</taxon>
        <taxon>Streptomycetaceae</taxon>
        <taxon>Streptomyces</taxon>
    </lineage>
</organism>
<dbReference type="GeneID" id="96263835"/>
<dbReference type="EMBL" id="JAFFZM010000044">
    <property type="protein sequence ID" value="MBO8203453.1"/>
    <property type="molecule type" value="Genomic_DNA"/>
</dbReference>
<comment type="caution">
    <text evidence="1">The sequence shown here is derived from an EMBL/GenBank/DDBJ whole genome shotgun (WGS) entry which is preliminary data.</text>
</comment>
<gene>
    <name evidence="1" type="ORF">JW613_35010</name>
</gene>
<dbReference type="RefSeq" id="WP_209215235.1">
    <property type="nucleotide sequence ID" value="NZ_JAFFZM010000044.1"/>
</dbReference>
<evidence type="ECO:0000313" key="2">
    <source>
        <dbReference type="Proteomes" id="UP000721954"/>
    </source>
</evidence>
<dbReference type="Proteomes" id="UP000721954">
    <property type="component" value="Unassembled WGS sequence"/>
</dbReference>
<name>A0ABS3Y7K1_9ACTN</name>
<proteinExistence type="predicted"/>
<evidence type="ECO:0000313" key="1">
    <source>
        <dbReference type="EMBL" id="MBO8203453.1"/>
    </source>
</evidence>
<accession>A0ABS3Y7K1</accession>
<feature type="non-terminal residue" evidence="1">
    <location>
        <position position="88"/>
    </location>
</feature>
<protein>
    <submittedName>
        <fullName evidence="1">Uncharacterized protein</fullName>
    </submittedName>
</protein>
<reference evidence="1 2" key="1">
    <citation type="submission" date="2021-02" db="EMBL/GenBank/DDBJ databases">
        <title>Streptomyces spirodelae sp. nov., isolated from duckweed.</title>
        <authorList>
            <person name="Saimee Y."/>
            <person name="Duangmal K."/>
        </authorList>
    </citation>
    <scope>NUCLEOTIDE SEQUENCE [LARGE SCALE GENOMIC DNA]</scope>
    <source>
        <strain evidence="1 2">DSM 42105</strain>
    </source>
</reference>